<accession>A0A2T5JEN7</accession>
<sequence length="62" mass="7385">MDTNCKKYKFVNSQTGNTIYYHSIEEELDELTLREHLDKIKAQVASQNGLYVDIVYWEELKE</sequence>
<dbReference type="AlphaFoldDB" id="A0A2T5JEN7"/>
<evidence type="ECO:0000313" key="1">
    <source>
        <dbReference type="EMBL" id="PTR00901.1"/>
    </source>
</evidence>
<keyword evidence="2" id="KW-1185">Reference proteome</keyword>
<proteinExistence type="predicted"/>
<protein>
    <submittedName>
        <fullName evidence="1">Uncharacterized protein</fullName>
    </submittedName>
</protein>
<name>A0A2T5JEN7_9SPHI</name>
<dbReference type="EMBL" id="QAOQ01000001">
    <property type="protein sequence ID" value="PTR00901.1"/>
    <property type="molecule type" value="Genomic_DNA"/>
</dbReference>
<evidence type="ECO:0000313" key="2">
    <source>
        <dbReference type="Proteomes" id="UP000244168"/>
    </source>
</evidence>
<organism evidence="1 2">
    <name type="scientific">Mucilaginibacter yixingensis</name>
    <dbReference type="NCBI Taxonomy" id="1295612"/>
    <lineage>
        <taxon>Bacteria</taxon>
        <taxon>Pseudomonadati</taxon>
        <taxon>Bacteroidota</taxon>
        <taxon>Sphingobacteriia</taxon>
        <taxon>Sphingobacteriales</taxon>
        <taxon>Sphingobacteriaceae</taxon>
        <taxon>Mucilaginibacter</taxon>
    </lineage>
</organism>
<dbReference type="OrthoDB" id="798560at2"/>
<gene>
    <name evidence="1" type="ORF">C8P68_101130</name>
</gene>
<comment type="caution">
    <text evidence="1">The sequence shown here is derived from an EMBL/GenBank/DDBJ whole genome shotgun (WGS) entry which is preliminary data.</text>
</comment>
<dbReference type="Proteomes" id="UP000244168">
    <property type="component" value="Unassembled WGS sequence"/>
</dbReference>
<dbReference type="RefSeq" id="WP_107826339.1">
    <property type="nucleotide sequence ID" value="NZ_CP160205.1"/>
</dbReference>
<reference evidence="1 2" key="1">
    <citation type="submission" date="2018-04" db="EMBL/GenBank/DDBJ databases">
        <title>Genomic Encyclopedia of Archaeal and Bacterial Type Strains, Phase II (KMG-II): from individual species to whole genera.</title>
        <authorList>
            <person name="Goeker M."/>
        </authorList>
    </citation>
    <scope>NUCLEOTIDE SEQUENCE [LARGE SCALE GENOMIC DNA]</scope>
    <source>
        <strain evidence="1 2">DSM 26809</strain>
    </source>
</reference>